<dbReference type="AlphaFoldDB" id="A0A2T4PXA6"/>
<dbReference type="Proteomes" id="UP000241209">
    <property type="component" value="Unassembled WGS sequence"/>
</dbReference>
<gene>
    <name evidence="2" type="ORF">BU072_00795</name>
</gene>
<dbReference type="EMBL" id="PZFK01000001">
    <property type="protein sequence ID" value="PTI31166.1"/>
    <property type="molecule type" value="Genomic_DNA"/>
</dbReference>
<organism evidence="2 3">
    <name type="scientific">Mammaliicoccus vitulinus</name>
    <dbReference type="NCBI Taxonomy" id="71237"/>
    <lineage>
        <taxon>Bacteria</taxon>
        <taxon>Bacillati</taxon>
        <taxon>Bacillota</taxon>
        <taxon>Bacilli</taxon>
        <taxon>Bacillales</taxon>
        <taxon>Staphylococcaceae</taxon>
        <taxon>Mammaliicoccus</taxon>
    </lineage>
</organism>
<proteinExistence type="predicted"/>
<reference evidence="2 3" key="1">
    <citation type="journal article" date="2016" name="Front. Microbiol.">
        <title>Comprehensive Phylogenetic Analysis of Bovine Non-aureus Staphylococci Species Based on Whole-Genome Sequencing.</title>
        <authorList>
            <person name="Naushad S."/>
            <person name="Barkema H.W."/>
            <person name="Luby C."/>
            <person name="Condas L.A."/>
            <person name="Nobrega D.B."/>
            <person name="Carson D.A."/>
            <person name="De Buck J."/>
        </authorList>
    </citation>
    <scope>NUCLEOTIDE SEQUENCE [LARGE SCALE GENOMIC DNA]</scope>
    <source>
        <strain evidence="2 3">SNUC 2204</strain>
    </source>
</reference>
<dbReference type="RefSeq" id="WP_107556525.1">
    <property type="nucleotide sequence ID" value="NZ_PZFK01000001.1"/>
</dbReference>
<sequence>MTGLIDKAIPTDEEAISYLKSNNNGNLTITAHFAKKLYPDYIKGNKHFICPTSGCNAPITCRSIRHDSLNSPTFQNQKTSENLHIEGCTRGPDYKGDISINGEENEDKFKHIKNDELVSDLILGRGFVEDQKVGTQNENSQLKKESKYNSTKISKNESLKNKKVRNHLGTLQSHVELYEYNENERIFSQTSKKFIPIKFMFKSISNNKLFKDIKSNKYIFIYYGKAYLNKQEDDKVRIQFKNSVRINQERFKPSFFIELSYLENEYSEIYEEFINGDASLFNIYTTLPFIIKENNDQTYLNLSSFVKENVLFHTDEELKRNIYIS</sequence>
<evidence type="ECO:0000256" key="1">
    <source>
        <dbReference type="SAM" id="MobiDB-lite"/>
    </source>
</evidence>
<evidence type="ECO:0000313" key="3">
    <source>
        <dbReference type="Proteomes" id="UP000241209"/>
    </source>
</evidence>
<accession>A0A2T4PXA6</accession>
<protein>
    <submittedName>
        <fullName evidence="2">Uncharacterized protein</fullName>
    </submittedName>
</protein>
<name>A0A2T4PXA6_9STAP</name>
<comment type="caution">
    <text evidence="2">The sequence shown here is derived from an EMBL/GenBank/DDBJ whole genome shotgun (WGS) entry which is preliminary data.</text>
</comment>
<feature type="region of interest" description="Disordered" evidence="1">
    <location>
        <begin position="134"/>
        <end position="155"/>
    </location>
</feature>
<evidence type="ECO:0000313" key="2">
    <source>
        <dbReference type="EMBL" id="PTI31166.1"/>
    </source>
</evidence>